<dbReference type="Pfam" id="PF07586">
    <property type="entry name" value="HXXSHH"/>
    <property type="match status" value="1"/>
</dbReference>
<dbReference type="InterPro" id="IPR011447">
    <property type="entry name" value="DUF1552"/>
</dbReference>
<protein>
    <submittedName>
        <fullName evidence="2">DUF1552 domain-containing protein</fullName>
    </submittedName>
</protein>
<comment type="caution">
    <text evidence="2">The sequence shown here is derived from an EMBL/GenBank/DDBJ whole genome shotgun (WGS) entry which is preliminary data.</text>
</comment>
<accession>A0ABW5E2H5</accession>
<organism evidence="2 3">
    <name type="scientific">Rubritalea spongiae</name>
    <dbReference type="NCBI Taxonomy" id="430797"/>
    <lineage>
        <taxon>Bacteria</taxon>
        <taxon>Pseudomonadati</taxon>
        <taxon>Verrucomicrobiota</taxon>
        <taxon>Verrucomicrobiia</taxon>
        <taxon>Verrucomicrobiales</taxon>
        <taxon>Rubritaleaceae</taxon>
        <taxon>Rubritalea</taxon>
    </lineage>
</organism>
<proteinExistence type="predicted"/>
<evidence type="ECO:0000256" key="1">
    <source>
        <dbReference type="SAM" id="SignalP"/>
    </source>
</evidence>
<feature type="signal peptide" evidence="1">
    <location>
        <begin position="1"/>
        <end position="33"/>
    </location>
</feature>
<keyword evidence="1" id="KW-0732">Signal</keyword>
<dbReference type="RefSeq" id="WP_377095241.1">
    <property type="nucleotide sequence ID" value="NZ_JBHSJM010000001.1"/>
</dbReference>
<evidence type="ECO:0000313" key="2">
    <source>
        <dbReference type="EMBL" id="MFD2276812.1"/>
    </source>
</evidence>
<dbReference type="EMBL" id="JBHUJC010000028">
    <property type="protein sequence ID" value="MFD2276812.1"/>
    <property type="molecule type" value="Genomic_DNA"/>
</dbReference>
<sequence length="426" mass="46671">MNPIATNLKTRRSILKMGSSILALPFLETFAMAKGTSASVASAAPKRLVFLGGGYGFTHQSFYPKEAGRFADIGLTQGLKPLERHINDITMVDKLFNPNITDPHAGTAGYLAGAKNKVSCDQVAAQYFSGQARYQSLVLTAMGDNGTSGHGKGGLTLSCSTQGKPMDGIKRPIDFYYTLFGDGEKSPKEVEKMLAQKRSVLDVIASNGTTMKRRLAKHDQERLEEYFQSVRDIELGLERQAKWAHVPKPEAPFDEPSQDLTGVEEVKIMLDMIILALQTDSTRVATYRFPVESLLKSIEVSISGHVMSHYSSSVTKRQDSEKRDKAVMELFAHFIDRLKATEDRNGGTLYDSTIVNYGSNLRTGHTLRGCPTILSGGGVTNIKHGSHIVLPELTPTSNYWLTLLQEAGVEVNQFNESSGVVSQMLS</sequence>
<gene>
    <name evidence="2" type="ORF">ACFSQZ_10055</name>
</gene>
<reference evidence="3" key="1">
    <citation type="journal article" date="2019" name="Int. J. Syst. Evol. Microbiol.">
        <title>The Global Catalogue of Microorganisms (GCM) 10K type strain sequencing project: providing services to taxonomists for standard genome sequencing and annotation.</title>
        <authorList>
            <consortium name="The Broad Institute Genomics Platform"/>
            <consortium name="The Broad Institute Genome Sequencing Center for Infectious Disease"/>
            <person name="Wu L."/>
            <person name="Ma J."/>
        </authorList>
    </citation>
    <scope>NUCLEOTIDE SEQUENCE [LARGE SCALE GENOMIC DNA]</scope>
    <source>
        <strain evidence="3">JCM 16545</strain>
    </source>
</reference>
<evidence type="ECO:0000313" key="3">
    <source>
        <dbReference type="Proteomes" id="UP001597297"/>
    </source>
</evidence>
<feature type="chain" id="PRO_5047541817" evidence="1">
    <location>
        <begin position="34"/>
        <end position="426"/>
    </location>
</feature>
<name>A0ABW5E2H5_9BACT</name>
<keyword evidence="3" id="KW-1185">Reference proteome</keyword>
<dbReference type="Proteomes" id="UP001597297">
    <property type="component" value="Unassembled WGS sequence"/>
</dbReference>